<dbReference type="PANTHER" id="PTHR24185">
    <property type="entry name" value="CALCIUM-INDEPENDENT PHOSPHOLIPASE A2-GAMMA"/>
    <property type="match status" value="1"/>
</dbReference>
<evidence type="ECO:0000256" key="5">
    <source>
        <dbReference type="SAM" id="MobiDB-lite"/>
    </source>
</evidence>
<evidence type="ECO:0000256" key="4">
    <source>
        <dbReference type="PROSITE-ProRule" id="PRU01161"/>
    </source>
</evidence>
<dbReference type="InterPro" id="IPR016035">
    <property type="entry name" value="Acyl_Trfase/lysoPLipase"/>
</dbReference>
<dbReference type="InterPro" id="IPR002641">
    <property type="entry name" value="PNPLA_dom"/>
</dbReference>
<keyword evidence="8" id="KW-1185">Reference proteome</keyword>
<sequence>MGCMCLSPASSSCSGNFKGPSRASTTDSFHFDPSDEKKVTIVQAARATSATPGFFPALELRGGTFVDCGIGANNPTQKMIKEVRFFTGKRKAALNQVFGAIVNIGSAIGNVEYALIPWSSAQSIGSTSSRMFNMDLEAMSSSKARVISRSVKEMDESGIRALRQLFGAGELPYIRYDGGDLQEKLSIHGWKPFCKANLETIQRWTEEYLHQPDVADSLTKTARLLVQYRALRAQNSEKWDTFHDASHLDESMLPSARPDNVDNVSDQRMPIQLSSLTADPSDRDASTRAVIDNSTYQLPERLDIQREVSALFKPCDTLGLLHAIISEHKNPLKRFAIAPVPVDRGHIIVMAATITSDTSNTNKASRVATVSADQTTHANGTYPKSILRNISDRERKPTQSRTARFNHNATENCPTRENNTATDPTPTTVPTVTRNEAIVTISQTLNDANYNKDKCSWALQWYIGDKRGAFPAYRLKDWTTPHDWVAILPVPYLRRKMRIYEVRRTGGDWVAFLNMNKFPWVVRWRRWIRPGLFLYMRYESQIGSLDDSDSEPILYYISQ</sequence>
<feature type="region of interest" description="Disordered" evidence="5">
    <location>
        <begin position="369"/>
        <end position="429"/>
    </location>
</feature>
<keyword evidence="2" id="KW-0442">Lipid degradation</keyword>
<dbReference type="GO" id="GO:0019369">
    <property type="term" value="P:arachidonate metabolic process"/>
    <property type="evidence" value="ECO:0007669"/>
    <property type="project" value="TreeGrafter"/>
</dbReference>
<dbReference type="GO" id="GO:0016020">
    <property type="term" value="C:membrane"/>
    <property type="evidence" value="ECO:0007669"/>
    <property type="project" value="TreeGrafter"/>
</dbReference>
<organism evidence="7 8">
    <name type="scientific">Lepidopterella palustris CBS 459.81</name>
    <dbReference type="NCBI Taxonomy" id="1314670"/>
    <lineage>
        <taxon>Eukaryota</taxon>
        <taxon>Fungi</taxon>
        <taxon>Dikarya</taxon>
        <taxon>Ascomycota</taxon>
        <taxon>Pezizomycotina</taxon>
        <taxon>Dothideomycetes</taxon>
        <taxon>Pleosporomycetidae</taxon>
        <taxon>Mytilinidiales</taxon>
        <taxon>Argynnaceae</taxon>
        <taxon>Lepidopterella</taxon>
    </lineage>
</organism>
<evidence type="ECO:0000256" key="3">
    <source>
        <dbReference type="ARBA" id="ARBA00023098"/>
    </source>
</evidence>
<dbReference type="PROSITE" id="PS51635">
    <property type="entry name" value="PNPLA"/>
    <property type="match status" value="1"/>
</dbReference>
<protein>
    <recommendedName>
        <fullName evidence="6">PNPLA domain-containing protein</fullName>
    </recommendedName>
</protein>
<evidence type="ECO:0000259" key="6">
    <source>
        <dbReference type="PROSITE" id="PS51635"/>
    </source>
</evidence>
<dbReference type="Pfam" id="PF01734">
    <property type="entry name" value="Patatin"/>
    <property type="match status" value="1"/>
</dbReference>
<evidence type="ECO:0000313" key="7">
    <source>
        <dbReference type="EMBL" id="OCK77019.1"/>
    </source>
</evidence>
<dbReference type="EMBL" id="KV745161">
    <property type="protein sequence ID" value="OCK77019.1"/>
    <property type="molecule type" value="Genomic_DNA"/>
</dbReference>
<dbReference type="GO" id="GO:0046486">
    <property type="term" value="P:glycerolipid metabolic process"/>
    <property type="evidence" value="ECO:0007669"/>
    <property type="project" value="UniProtKB-ARBA"/>
</dbReference>
<evidence type="ECO:0000313" key="8">
    <source>
        <dbReference type="Proteomes" id="UP000250266"/>
    </source>
</evidence>
<evidence type="ECO:0000256" key="1">
    <source>
        <dbReference type="ARBA" id="ARBA00022801"/>
    </source>
</evidence>
<dbReference type="Gene3D" id="3.40.1090.10">
    <property type="entry name" value="Cytosolic phospholipase A2 catalytic domain"/>
    <property type="match status" value="1"/>
</dbReference>
<reference evidence="7 8" key="1">
    <citation type="journal article" date="2016" name="Nat. Commun.">
        <title>Ectomycorrhizal ecology is imprinted in the genome of the dominant symbiotic fungus Cenococcum geophilum.</title>
        <authorList>
            <consortium name="DOE Joint Genome Institute"/>
            <person name="Peter M."/>
            <person name="Kohler A."/>
            <person name="Ohm R.A."/>
            <person name="Kuo A."/>
            <person name="Krutzmann J."/>
            <person name="Morin E."/>
            <person name="Arend M."/>
            <person name="Barry K.W."/>
            <person name="Binder M."/>
            <person name="Choi C."/>
            <person name="Clum A."/>
            <person name="Copeland A."/>
            <person name="Grisel N."/>
            <person name="Haridas S."/>
            <person name="Kipfer T."/>
            <person name="LaButti K."/>
            <person name="Lindquist E."/>
            <person name="Lipzen A."/>
            <person name="Maire R."/>
            <person name="Meier B."/>
            <person name="Mihaltcheva S."/>
            <person name="Molinier V."/>
            <person name="Murat C."/>
            <person name="Poggeler S."/>
            <person name="Quandt C.A."/>
            <person name="Sperisen C."/>
            <person name="Tritt A."/>
            <person name="Tisserant E."/>
            <person name="Crous P.W."/>
            <person name="Henrissat B."/>
            <person name="Nehls U."/>
            <person name="Egli S."/>
            <person name="Spatafora J.W."/>
            <person name="Grigoriev I.V."/>
            <person name="Martin F.M."/>
        </authorList>
    </citation>
    <scope>NUCLEOTIDE SEQUENCE [LARGE SCALE GENOMIC DNA]</scope>
    <source>
        <strain evidence="7 8">CBS 459.81</strain>
    </source>
</reference>
<name>A0A8E2E4I8_9PEZI</name>
<gene>
    <name evidence="7" type="ORF">K432DRAFT_445641</name>
</gene>
<evidence type="ECO:0000256" key="2">
    <source>
        <dbReference type="ARBA" id="ARBA00022963"/>
    </source>
</evidence>
<dbReference type="GO" id="GO:0016042">
    <property type="term" value="P:lipid catabolic process"/>
    <property type="evidence" value="ECO:0007669"/>
    <property type="project" value="UniProtKB-KW"/>
</dbReference>
<proteinExistence type="predicted"/>
<feature type="compositionally biased region" description="Low complexity" evidence="5">
    <location>
        <begin position="420"/>
        <end position="429"/>
    </location>
</feature>
<dbReference type="AlphaFoldDB" id="A0A8E2E4I8"/>
<dbReference type="SUPFAM" id="SSF52151">
    <property type="entry name" value="FabD/lysophospholipase-like"/>
    <property type="match status" value="1"/>
</dbReference>
<dbReference type="Proteomes" id="UP000250266">
    <property type="component" value="Unassembled WGS sequence"/>
</dbReference>
<feature type="compositionally biased region" description="Polar residues" evidence="5">
    <location>
        <begin position="399"/>
        <end position="419"/>
    </location>
</feature>
<feature type="domain" description="PNPLA" evidence="6">
    <location>
        <begin position="1"/>
        <end position="80"/>
    </location>
</feature>
<dbReference type="OrthoDB" id="3643842at2759"/>
<dbReference type="PANTHER" id="PTHR24185:SF1">
    <property type="entry name" value="CALCIUM-INDEPENDENT PHOSPHOLIPASE A2-GAMMA"/>
    <property type="match status" value="1"/>
</dbReference>
<keyword evidence="3" id="KW-0443">Lipid metabolism</keyword>
<keyword evidence="1" id="KW-0378">Hydrolase</keyword>
<accession>A0A8E2E4I8</accession>
<dbReference type="GO" id="GO:0047499">
    <property type="term" value="F:calcium-independent phospholipase A2 activity"/>
    <property type="evidence" value="ECO:0007669"/>
    <property type="project" value="TreeGrafter"/>
</dbReference>
<comment type="caution">
    <text evidence="4">Lacks conserved residue(s) required for the propagation of feature annotation.</text>
</comment>